<dbReference type="SUPFAM" id="SSF141868">
    <property type="entry name" value="EAL domain-like"/>
    <property type="match status" value="1"/>
</dbReference>
<dbReference type="SMART" id="SM00267">
    <property type="entry name" value="GGDEF"/>
    <property type="match status" value="1"/>
</dbReference>
<dbReference type="InterPro" id="IPR013702">
    <property type="entry name" value="FIST_domain_N"/>
</dbReference>
<dbReference type="EMBL" id="CP162601">
    <property type="protein sequence ID" value="XDK24999.1"/>
    <property type="molecule type" value="Genomic_DNA"/>
</dbReference>
<dbReference type="CDD" id="cd01948">
    <property type="entry name" value="EAL"/>
    <property type="match status" value="1"/>
</dbReference>
<dbReference type="PANTHER" id="PTHR33121">
    <property type="entry name" value="CYCLIC DI-GMP PHOSPHODIESTERASE PDEF"/>
    <property type="match status" value="1"/>
</dbReference>
<dbReference type="InterPro" id="IPR029787">
    <property type="entry name" value="Nucleotide_cyclase"/>
</dbReference>
<accession>A0AB39HFK9</accession>
<feature type="domain" description="EAL" evidence="1">
    <location>
        <begin position="591"/>
        <end position="828"/>
    </location>
</feature>
<name>A0AB39HFK9_9VIBR</name>
<reference evidence="2" key="1">
    <citation type="submission" date="2024-07" db="EMBL/GenBank/DDBJ databases">
        <title>Genome Analysis of a Potential Novel Vibrio Species Secreting pH- and Thermo-stable Alginate Lyase and its Application in Producing Alginate Oligosaccharides.</title>
        <authorList>
            <person name="Huang H."/>
            <person name="Bao K."/>
        </authorList>
    </citation>
    <scope>NUCLEOTIDE SEQUENCE</scope>
    <source>
        <strain evidence="2">HB236076</strain>
    </source>
</reference>
<dbReference type="GO" id="GO:0071111">
    <property type="term" value="F:cyclic-guanylate-specific phosphodiesterase activity"/>
    <property type="evidence" value="ECO:0007669"/>
    <property type="project" value="InterPro"/>
</dbReference>
<dbReference type="RefSeq" id="WP_306102313.1">
    <property type="nucleotide sequence ID" value="NZ_CP162601.1"/>
</dbReference>
<dbReference type="PROSITE" id="PS50883">
    <property type="entry name" value="EAL"/>
    <property type="match status" value="1"/>
</dbReference>
<dbReference type="SMART" id="SM00052">
    <property type="entry name" value="EAL"/>
    <property type="match status" value="1"/>
</dbReference>
<dbReference type="InterPro" id="IPR001633">
    <property type="entry name" value="EAL_dom"/>
</dbReference>
<dbReference type="InterPro" id="IPR019494">
    <property type="entry name" value="FIST_C"/>
</dbReference>
<dbReference type="InterPro" id="IPR035919">
    <property type="entry name" value="EAL_sf"/>
</dbReference>
<sequence length="828" mass="94335">MDTSSFLVECSDQLVECLAEIEHIEHSSPFIQIFSTQTAAEVFPYTRLLLERFPDAQLIGHSTRQLIDGNQLVNEGTLIVMSFFDSVCYVPVVVHHSSDYQRESSVAQQAFQGVADLKAIVCFTTQNHYQYDLFLHGLNTFGSVSGGLALPNNSEHAYVIAQDQVYLQSSVLIGLVSQPLKVWTQLHSEWNPIGLPMQVTKAEGNRVYQLNYRPAYDVYRQYLSDGAHVDWQTLANFPLYHTQDGQDRYLRIAQVFDDGSVLLEAPLEQDQYVQFCFNHPSLTLEQLAQGVEDLALRQPESIWVYNCISRLDFLDGSQEVRSFNGVAQAYGSYTNGELFNDGSGNRIHHHSLTYIALRESFDVTDIKKPIKPASSSMSPLFHLVRNALDDVKRQSLHLEYQINKQAQKLEHNTRIDSRTGLPNRTALQQHLPVMRADEQLMTIKLQNFSQINDKYGYSVGDQLLREISLYLAAHLRKHIGQESDSHLYSIGIGEWGYVFRSRSDMSSCKQAFMEFADQIEQHNFRLPGLSSIDYLSVSICSGLIRLCDYPDLSPDALLLRAIEARKVASKNNLLFCNAKDIEENDTARKQRLVWFDKVTQAILQHKVMAYCQPIVHANSHELFSLECLVRILESDGSVISPGQFLPMIQDTHLYTRLSRQMINYTFEHMGQRQENFTINLSAQDLLSNQNLYHLEAAIQQLDNPHRVGIEVVESEQIHNYGRMLEVCGHFRRLGARIIVDDFGSGYSNIDEIIKLEPEIIKLDGSLVRTIDKDAKQCKIVEQLIRLCQVFNAKTVAEFVHNQDVCQRVEAMGVDYIQGYYIDAPSPLK</sequence>
<dbReference type="SUPFAM" id="SSF55073">
    <property type="entry name" value="Nucleotide cyclase"/>
    <property type="match status" value="1"/>
</dbReference>
<dbReference type="Pfam" id="PF00563">
    <property type="entry name" value="EAL"/>
    <property type="match status" value="1"/>
</dbReference>
<dbReference type="Pfam" id="PF08495">
    <property type="entry name" value="FIST"/>
    <property type="match status" value="1"/>
</dbReference>
<dbReference type="Gene3D" id="3.20.20.450">
    <property type="entry name" value="EAL domain"/>
    <property type="match status" value="1"/>
</dbReference>
<dbReference type="InterPro" id="IPR050706">
    <property type="entry name" value="Cyclic-di-GMP_PDE-like"/>
</dbReference>
<dbReference type="Gene3D" id="3.30.70.270">
    <property type="match status" value="1"/>
</dbReference>
<evidence type="ECO:0000313" key="2">
    <source>
        <dbReference type="EMBL" id="XDK24999.1"/>
    </source>
</evidence>
<proteinExistence type="predicted"/>
<dbReference type="KEGG" id="vih:AB0763_12740"/>
<organism evidence="2">
    <name type="scientific">Vibrio sp. HB236076</name>
    <dbReference type="NCBI Taxonomy" id="3232307"/>
    <lineage>
        <taxon>Bacteria</taxon>
        <taxon>Pseudomonadati</taxon>
        <taxon>Pseudomonadota</taxon>
        <taxon>Gammaproteobacteria</taxon>
        <taxon>Vibrionales</taxon>
        <taxon>Vibrionaceae</taxon>
        <taxon>Vibrio</taxon>
    </lineage>
</organism>
<gene>
    <name evidence="2" type="ORF">AB0763_12740</name>
</gene>
<evidence type="ECO:0000259" key="1">
    <source>
        <dbReference type="PROSITE" id="PS50883"/>
    </source>
</evidence>
<dbReference type="InterPro" id="IPR000160">
    <property type="entry name" value="GGDEF_dom"/>
</dbReference>
<dbReference type="SMART" id="SM00897">
    <property type="entry name" value="FIST"/>
    <property type="match status" value="1"/>
</dbReference>
<dbReference type="InterPro" id="IPR043128">
    <property type="entry name" value="Rev_trsase/Diguanyl_cyclase"/>
</dbReference>
<dbReference type="Pfam" id="PF00990">
    <property type="entry name" value="GGDEF"/>
    <property type="match status" value="1"/>
</dbReference>
<dbReference type="Pfam" id="PF10442">
    <property type="entry name" value="FIST_C"/>
    <property type="match status" value="1"/>
</dbReference>
<protein>
    <submittedName>
        <fullName evidence="2">EAL domain-containing protein</fullName>
    </submittedName>
</protein>
<dbReference type="AlphaFoldDB" id="A0AB39HFK9"/>
<dbReference type="PANTHER" id="PTHR33121:SF79">
    <property type="entry name" value="CYCLIC DI-GMP PHOSPHODIESTERASE PDED-RELATED"/>
    <property type="match status" value="1"/>
</dbReference>
<dbReference type="SMART" id="SM01204">
    <property type="entry name" value="FIST_C"/>
    <property type="match status" value="1"/>
</dbReference>